<reference evidence="2" key="1">
    <citation type="submission" date="2014-03" db="EMBL/GenBank/DDBJ databases">
        <authorList>
            <person name="Aksoy S."/>
            <person name="Warren W."/>
            <person name="Wilson R.K."/>
        </authorList>
    </citation>
    <scope>NUCLEOTIDE SEQUENCE [LARGE SCALE GENOMIC DNA]</scope>
    <source>
        <strain evidence="2">IAEA</strain>
    </source>
</reference>
<proteinExistence type="predicted"/>
<dbReference type="VEuPathDB" id="VectorBase:GPAI025206"/>
<name>A0A1A9ZU81_GLOPL</name>
<dbReference type="EnsemblMetazoa" id="GPAI025206-RA">
    <property type="protein sequence ID" value="GPAI025206-PA"/>
    <property type="gene ID" value="GPAI025206"/>
</dbReference>
<organism evidence="1 2">
    <name type="scientific">Glossina pallidipes</name>
    <name type="common">Tsetse fly</name>
    <dbReference type="NCBI Taxonomy" id="7398"/>
    <lineage>
        <taxon>Eukaryota</taxon>
        <taxon>Metazoa</taxon>
        <taxon>Ecdysozoa</taxon>
        <taxon>Arthropoda</taxon>
        <taxon>Hexapoda</taxon>
        <taxon>Insecta</taxon>
        <taxon>Pterygota</taxon>
        <taxon>Neoptera</taxon>
        <taxon>Endopterygota</taxon>
        <taxon>Diptera</taxon>
        <taxon>Brachycera</taxon>
        <taxon>Muscomorpha</taxon>
        <taxon>Hippoboscoidea</taxon>
        <taxon>Glossinidae</taxon>
        <taxon>Glossina</taxon>
    </lineage>
</organism>
<accession>A0A1A9ZU81</accession>
<dbReference type="AlphaFoldDB" id="A0A1A9ZU81"/>
<keyword evidence="2" id="KW-1185">Reference proteome</keyword>
<reference evidence="1" key="2">
    <citation type="submission" date="2020-05" db="UniProtKB">
        <authorList>
            <consortium name="EnsemblMetazoa"/>
        </authorList>
    </citation>
    <scope>IDENTIFICATION</scope>
    <source>
        <strain evidence="1">IAEA</strain>
    </source>
</reference>
<evidence type="ECO:0000313" key="1">
    <source>
        <dbReference type="EnsemblMetazoa" id="GPAI025206-PA"/>
    </source>
</evidence>
<protein>
    <submittedName>
        <fullName evidence="1">Uncharacterized protein</fullName>
    </submittedName>
</protein>
<evidence type="ECO:0000313" key="2">
    <source>
        <dbReference type="Proteomes" id="UP000092445"/>
    </source>
</evidence>
<dbReference type="Proteomes" id="UP000092445">
    <property type="component" value="Unassembled WGS sequence"/>
</dbReference>
<sequence length="123" mass="13728">MFPAQNRQKPDLANTCTNLELPSHEAAASDLYQPSWFITLPRSSTVGGLFVSVNITLEFVHGMSSAPLISCSPSCHFSSGSVRSVRRNINDYYTVEDQEKYHSNRRIKENMGMESVLIADSDK</sequence>